<evidence type="ECO:0000313" key="1">
    <source>
        <dbReference type="EMBL" id="CAB4137571.1"/>
    </source>
</evidence>
<sequence length="84" mass="10033">MTTSIFIKLPKEWVNSTHDISICVYATVNVVDDTWDIKIDLITFPGYWGFNFLLEYKQDLYELIERRCIENYATETLKQEDYVL</sequence>
<dbReference type="EMBL" id="LR796333">
    <property type="protein sequence ID" value="CAB4137571.1"/>
    <property type="molecule type" value="Genomic_DNA"/>
</dbReference>
<organism evidence="1">
    <name type="scientific">uncultured Caudovirales phage</name>
    <dbReference type="NCBI Taxonomy" id="2100421"/>
    <lineage>
        <taxon>Viruses</taxon>
        <taxon>Duplodnaviria</taxon>
        <taxon>Heunggongvirae</taxon>
        <taxon>Uroviricota</taxon>
        <taxon>Caudoviricetes</taxon>
        <taxon>Peduoviridae</taxon>
        <taxon>Maltschvirus</taxon>
        <taxon>Maltschvirus maltsch</taxon>
    </lineage>
</organism>
<name>A0A6J5LTX1_9CAUD</name>
<gene>
    <name evidence="1" type="ORF">UFOVP321_41</name>
</gene>
<reference evidence="1" key="1">
    <citation type="submission" date="2020-04" db="EMBL/GenBank/DDBJ databases">
        <authorList>
            <person name="Chiriac C."/>
            <person name="Salcher M."/>
            <person name="Ghai R."/>
            <person name="Kavagutti S V."/>
        </authorList>
    </citation>
    <scope>NUCLEOTIDE SEQUENCE</scope>
</reference>
<accession>A0A6J5LTX1</accession>
<protein>
    <submittedName>
        <fullName evidence="1">Uncharacterized protein</fullName>
    </submittedName>
</protein>
<proteinExistence type="predicted"/>